<accession>A0A645JPH2</accession>
<dbReference type="AlphaFoldDB" id="A0A645JPH2"/>
<name>A0A645JPH2_9ZZZZ</name>
<gene>
    <name evidence="1" type="ORF">SDC9_209931</name>
</gene>
<proteinExistence type="predicted"/>
<comment type="caution">
    <text evidence="1">The sequence shown here is derived from an EMBL/GenBank/DDBJ whole genome shotgun (WGS) entry which is preliminary data.</text>
</comment>
<reference evidence="1" key="1">
    <citation type="submission" date="2019-08" db="EMBL/GenBank/DDBJ databases">
        <authorList>
            <person name="Kucharzyk K."/>
            <person name="Murdoch R.W."/>
            <person name="Higgins S."/>
            <person name="Loffler F."/>
        </authorList>
    </citation>
    <scope>NUCLEOTIDE SEQUENCE</scope>
</reference>
<protein>
    <submittedName>
        <fullName evidence="1">Uncharacterized protein</fullName>
    </submittedName>
</protein>
<dbReference type="EMBL" id="VSSQ01139838">
    <property type="protein sequence ID" value="MPN62184.1"/>
    <property type="molecule type" value="Genomic_DNA"/>
</dbReference>
<organism evidence="1">
    <name type="scientific">bioreactor metagenome</name>
    <dbReference type="NCBI Taxonomy" id="1076179"/>
    <lineage>
        <taxon>unclassified sequences</taxon>
        <taxon>metagenomes</taxon>
        <taxon>ecological metagenomes</taxon>
    </lineage>
</organism>
<evidence type="ECO:0000313" key="1">
    <source>
        <dbReference type="EMBL" id="MPN62184.1"/>
    </source>
</evidence>
<sequence length="45" mass="5144">MSETRRYTKGVADIISEAFEGVVYISSEFSNKKYAVTPKKEAKKR</sequence>